<feature type="region of interest" description="Disordered" evidence="1">
    <location>
        <begin position="93"/>
        <end position="115"/>
    </location>
</feature>
<organism evidence="3 4">
    <name type="scientific">Lentinus brumalis</name>
    <dbReference type="NCBI Taxonomy" id="2498619"/>
    <lineage>
        <taxon>Eukaryota</taxon>
        <taxon>Fungi</taxon>
        <taxon>Dikarya</taxon>
        <taxon>Basidiomycota</taxon>
        <taxon>Agaricomycotina</taxon>
        <taxon>Agaricomycetes</taxon>
        <taxon>Polyporales</taxon>
        <taxon>Polyporaceae</taxon>
        <taxon>Lentinus</taxon>
    </lineage>
</organism>
<feature type="region of interest" description="Disordered" evidence="1">
    <location>
        <begin position="203"/>
        <end position="235"/>
    </location>
</feature>
<evidence type="ECO:0000256" key="1">
    <source>
        <dbReference type="SAM" id="MobiDB-lite"/>
    </source>
</evidence>
<protein>
    <submittedName>
        <fullName evidence="3">Uncharacterized protein</fullName>
    </submittedName>
</protein>
<name>A0A371CTC7_9APHY</name>
<gene>
    <name evidence="3" type="ORF">OH76DRAFT_1196622</name>
</gene>
<keyword evidence="4" id="KW-1185">Reference proteome</keyword>
<sequence length="247" mass="26537">MCRWTRLVAVLHALAAQEDGQRSRSRRCVLLDASCRGFSGSSSRRTAQDGWKEAETDGTRRWRRLIAGSLRALAAQEDGREIAPTTCGLRLRPSRARAEPEPSWRARPEVRAGRGSPGRAVAAAFEPSRAPHITIHGVLLLPHAVFPAIIWSSLPFSSCAPSLLLPPTSSPSGHALVQSCGGDAVQHATRVVTSAGTFSYTQTMTGRAERSPPSSSAPDFDNTHPAASFNVSIPQNPYAREVSTSFS</sequence>
<feature type="chain" id="PRO_5017060350" evidence="2">
    <location>
        <begin position="21"/>
        <end position="247"/>
    </location>
</feature>
<accession>A0A371CTC7</accession>
<keyword evidence="2" id="KW-0732">Signal</keyword>
<dbReference type="Proteomes" id="UP000256964">
    <property type="component" value="Unassembled WGS sequence"/>
</dbReference>
<evidence type="ECO:0000256" key="2">
    <source>
        <dbReference type="SAM" id="SignalP"/>
    </source>
</evidence>
<dbReference type="AlphaFoldDB" id="A0A371CTC7"/>
<feature type="compositionally biased region" description="Basic and acidic residues" evidence="1">
    <location>
        <begin position="96"/>
        <end position="112"/>
    </location>
</feature>
<feature type="signal peptide" evidence="2">
    <location>
        <begin position="1"/>
        <end position="20"/>
    </location>
</feature>
<evidence type="ECO:0000313" key="4">
    <source>
        <dbReference type="Proteomes" id="UP000256964"/>
    </source>
</evidence>
<dbReference type="EMBL" id="KZ857463">
    <property type="protein sequence ID" value="RDX43516.1"/>
    <property type="molecule type" value="Genomic_DNA"/>
</dbReference>
<evidence type="ECO:0000313" key="3">
    <source>
        <dbReference type="EMBL" id="RDX43516.1"/>
    </source>
</evidence>
<proteinExistence type="predicted"/>
<reference evidence="3 4" key="1">
    <citation type="journal article" date="2018" name="Biotechnol. Biofuels">
        <title>Integrative visual omics of the white-rot fungus Polyporus brumalis exposes the biotechnological potential of its oxidative enzymes for delignifying raw plant biomass.</title>
        <authorList>
            <person name="Miyauchi S."/>
            <person name="Rancon A."/>
            <person name="Drula E."/>
            <person name="Hage H."/>
            <person name="Chaduli D."/>
            <person name="Favel A."/>
            <person name="Grisel S."/>
            <person name="Henrissat B."/>
            <person name="Herpoel-Gimbert I."/>
            <person name="Ruiz-Duenas F.J."/>
            <person name="Chevret D."/>
            <person name="Hainaut M."/>
            <person name="Lin J."/>
            <person name="Wang M."/>
            <person name="Pangilinan J."/>
            <person name="Lipzen A."/>
            <person name="Lesage-Meessen L."/>
            <person name="Navarro D."/>
            <person name="Riley R."/>
            <person name="Grigoriev I.V."/>
            <person name="Zhou S."/>
            <person name="Raouche S."/>
            <person name="Rosso M.N."/>
        </authorList>
    </citation>
    <scope>NUCLEOTIDE SEQUENCE [LARGE SCALE GENOMIC DNA]</scope>
    <source>
        <strain evidence="3 4">BRFM 1820</strain>
    </source>
</reference>